<dbReference type="GO" id="GO:0043565">
    <property type="term" value="F:sequence-specific DNA binding"/>
    <property type="evidence" value="ECO:0007669"/>
    <property type="project" value="TreeGrafter"/>
</dbReference>
<dbReference type="InterPro" id="IPR012327">
    <property type="entry name" value="MeTrfase_D12"/>
</dbReference>
<dbReference type="EMBL" id="VTPS01000006">
    <property type="protein sequence ID" value="TZE82385.1"/>
    <property type="molecule type" value="Genomic_DNA"/>
</dbReference>
<dbReference type="PRINTS" id="PR00505">
    <property type="entry name" value="D12N6MTFRASE"/>
</dbReference>
<proteinExistence type="inferred from homology"/>
<evidence type="ECO:0000313" key="10">
    <source>
        <dbReference type="Proteomes" id="UP000322976"/>
    </source>
</evidence>
<accession>A0A5D8QCI2</accession>
<dbReference type="SUPFAM" id="SSF53335">
    <property type="entry name" value="S-adenosyl-L-methionine-dependent methyltransferases"/>
    <property type="match status" value="1"/>
</dbReference>
<gene>
    <name evidence="9" type="ORF">FWJ32_05085</name>
</gene>
<comment type="caution">
    <text evidence="9">The sequence shown here is derived from an EMBL/GenBank/DDBJ whole genome shotgun (WGS) entry which is preliminary data.</text>
</comment>
<dbReference type="InterPro" id="IPR029063">
    <property type="entry name" value="SAM-dependent_MTases_sf"/>
</dbReference>
<feature type="binding site" evidence="7">
    <location>
        <position position="23"/>
    </location>
    <ligand>
        <name>S-adenosyl-L-methionine</name>
        <dbReference type="ChEBI" id="CHEBI:59789"/>
    </ligand>
</feature>
<dbReference type="AlphaFoldDB" id="A0A5D8QCI2"/>
<dbReference type="GO" id="GO:0009307">
    <property type="term" value="P:DNA restriction-modification system"/>
    <property type="evidence" value="ECO:0007669"/>
    <property type="project" value="InterPro"/>
</dbReference>
<dbReference type="Proteomes" id="UP000322976">
    <property type="component" value="Unassembled WGS sequence"/>
</dbReference>
<keyword evidence="4 8" id="KW-0808">Transferase</keyword>
<dbReference type="GO" id="GO:0006298">
    <property type="term" value="P:mismatch repair"/>
    <property type="evidence" value="ECO:0007669"/>
    <property type="project" value="TreeGrafter"/>
</dbReference>
<dbReference type="InterPro" id="IPR002052">
    <property type="entry name" value="DNA_methylase_N6_adenine_CS"/>
</dbReference>
<dbReference type="RefSeq" id="WP_149544896.1">
    <property type="nucleotide sequence ID" value="NZ_VTPS01000006.1"/>
</dbReference>
<organism evidence="9 10">
    <name type="scientific">Calorimonas adulescens</name>
    <dbReference type="NCBI Taxonomy" id="2606906"/>
    <lineage>
        <taxon>Bacteria</taxon>
        <taxon>Bacillati</taxon>
        <taxon>Bacillota</taxon>
        <taxon>Clostridia</taxon>
        <taxon>Thermoanaerobacterales</taxon>
        <taxon>Thermoanaerobacteraceae</taxon>
        <taxon>Calorimonas</taxon>
    </lineage>
</organism>
<evidence type="ECO:0000256" key="7">
    <source>
        <dbReference type="PIRSR" id="PIRSR000398-1"/>
    </source>
</evidence>
<dbReference type="NCBIfam" id="TIGR00571">
    <property type="entry name" value="dam"/>
    <property type="match status" value="1"/>
</dbReference>
<feature type="binding site" evidence="7">
    <location>
        <position position="73"/>
    </location>
    <ligand>
        <name>S-adenosyl-L-methionine</name>
        <dbReference type="ChEBI" id="CHEBI:59789"/>
    </ligand>
</feature>
<dbReference type="EC" id="2.1.1.72" evidence="2 8"/>
<evidence type="ECO:0000256" key="3">
    <source>
        <dbReference type="ARBA" id="ARBA00022603"/>
    </source>
</evidence>
<evidence type="ECO:0000256" key="1">
    <source>
        <dbReference type="ARBA" id="ARBA00006594"/>
    </source>
</evidence>
<evidence type="ECO:0000313" key="9">
    <source>
        <dbReference type="EMBL" id="TZE82385.1"/>
    </source>
</evidence>
<reference evidence="9 10" key="1">
    <citation type="submission" date="2019-08" db="EMBL/GenBank/DDBJ databases">
        <title>Calorimonas adulescens gen. nov., sp. nov., an anaerobic thermophilic bacterium from Sakhalin hot spring.</title>
        <authorList>
            <person name="Khomyakova M.A."/>
            <person name="Merkel A.Y."/>
            <person name="Novikov A."/>
            <person name="Bonch-Osmolovskaya E.A."/>
            <person name="Slobodkin A.I."/>
        </authorList>
    </citation>
    <scope>NUCLEOTIDE SEQUENCE [LARGE SCALE GENOMIC DNA]</scope>
    <source>
        <strain evidence="9 10">A05MB</strain>
    </source>
</reference>
<sequence>MEAIVNLRTDIPARPFVKWAGGKSQLLTTFLKFYPEELVNGNVKRYVEPFVGSGAVLFDIMQKYNIEEAYIFDINKDLINSYNAVKYCVDELIYKLKMLEAEYLKSTFEEREKMYYKIRSVYNLTPIEEARPDIEKAALFIFLNRTCYNGLYRVNQQGLFNVPAGRYKKPTICDEDNLYAAHALLQRVKIFEADYRESIKYVENNTFVYLDPPYRPLNDTSNFTSYNKSDFDDREQIALAEFFERLDERGAKIMLSNSDPKNENPNDEFFDELYRNYYIHRIQAKRMINSNSSRRGSINEILVTNYKALFVFRK</sequence>
<evidence type="ECO:0000256" key="6">
    <source>
        <dbReference type="ARBA" id="ARBA00047942"/>
    </source>
</evidence>
<dbReference type="Gene3D" id="3.40.50.150">
    <property type="entry name" value="Vaccinia Virus protein VP39"/>
    <property type="match status" value="1"/>
</dbReference>
<comment type="catalytic activity">
    <reaction evidence="6 8">
        <text>a 2'-deoxyadenosine in DNA + S-adenosyl-L-methionine = an N(6)-methyl-2'-deoxyadenosine in DNA + S-adenosyl-L-homocysteine + H(+)</text>
        <dbReference type="Rhea" id="RHEA:15197"/>
        <dbReference type="Rhea" id="RHEA-COMP:12418"/>
        <dbReference type="Rhea" id="RHEA-COMP:12419"/>
        <dbReference type="ChEBI" id="CHEBI:15378"/>
        <dbReference type="ChEBI" id="CHEBI:57856"/>
        <dbReference type="ChEBI" id="CHEBI:59789"/>
        <dbReference type="ChEBI" id="CHEBI:90615"/>
        <dbReference type="ChEBI" id="CHEBI:90616"/>
        <dbReference type="EC" id="2.1.1.72"/>
    </reaction>
</comment>
<protein>
    <recommendedName>
        <fullName evidence="2 8">Site-specific DNA-methyltransferase (adenine-specific)</fullName>
        <ecNumber evidence="2 8">2.1.1.72</ecNumber>
    </recommendedName>
</protein>
<dbReference type="PROSITE" id="PS00092">
    <property type="entry name" value="N6_MTASE"/>
    <property type="match status" value="1"/>
</dbReference>
<feature type="binding site" evidence="7">
    <location>
        <position position="19"/>
    </location>
    <ligand>
        <name>S-adenosyl-L-methionine</name>
        <dbReference type="ChEBI" id="CHEBI:59789"/>
    </ligand>
</feature>
<evidence type="ECO:0000256" key="8">
    <source>
        <dbReference type="RuleBase" id="RU361257"/>
    </source>
</evidence>
<keyword evidence="3 8" id="KW-0489">Methyltransferase</keyword>
<keyword evidence="10" id="KW-1185">Reference proteome</keyword>
<dbReference type="PANTHER" id="PTHR30481">
    <property type="entry name" value="DNA ADENINE METHYLASE"/>
    <property type="match status" value="1"/>
</dbReference>
<evidence type="ECO:0000256" key="4">
    <source>
        <dbReference type="ARBA" id="ARBA00022679"/>
    </source>
</evidence>
<dbReference type="InterPro" id="IPR012263">
    <property type="entry name" value="M_m6A_EcoRV"/>
</dbReference>
<keyword evidence="5 8" id="KW-0949">S-adenosyl-L-methionine</keyword>
<feature type="binding site" evidence="7">
    <location>
        <position position="211"/>
    </location>
    <ligand>
        <name>S-adenosyl-L-methionine</name>
        <dbReference type="ChEBI" id="CHEBI:59789"/>
    </ligand>
</feature>
<name>A0A5D8QCI2_9THEO</name>
<dbReference type="PANTHER" id="PTHR30481:SF3">
    <property type="entry name" value="DNA ADENINE METHYLASE"/>
    <property type="match status" value="1"/>
</dbReference>
<dbReference type="InterPro" id="IPR023095">
    <property type="entry name" value="Ade_MeTrfase_dom_2"/>
</dbReference>
<comment type="similarity">
    <text evidence="1 8">Belongs to the N(4)/N(6)-methyltransferase family.</text>
</comment>
<dbReference type="GO" id="GO:1904047">
    <property type="term" value="F:S-adenosyl-L-methionine binding"/>
    <property type="evidence" value="ECO:0007669"/>
    <property type="project" value="TreeGrafter"/>
</dbReference>
<dbReference type="Pfam" id="PF02086">
    <property type="entry name" value="MethyltransfD12"/>
    <property type="match status" value="1"/>
</dbReference>
<dbReference type="GO" id="GO:0009007">
    <property type="term" value="F:site-specific DNA-methyltransferase (adenine-specific) activity"/>
    <property type="evidence" value="ECO:0007669"/>
    <property type="project" value="UniProtKB-UniRule"/>
</dbReference>
<evidence type="ECO:0000256" key="5">
    <source>
        <dbReference type="ARBA" id="ARBA00022691"/>
    </source>
</evidence>
<dbReference type="Gene3D" id="1.10.1020.10">
    <property type="entry name" value="Adenine-specific Methyltransferase, Domain 2"/>
    <property type="match status" value="1"/>
</dbReference>
<evidence type="ECO:0000256" key="2">
    <source>
        <dbReference type="ARBA" id="ARBA00011900"/>
    </source>
</evidence>
<dbReference type="PIRSF" id="PIRSF000398">
    <property type="entry name" value="M_m6A_EcoRV"/>
    <property type="match status" value="1"/>
</dbReference>
<dbReference type="GO" id="GO:0032259">
    <property type="term" value="P:methylation"/>
    <property type="evidence" value="ECO:0007669"/>
    <property type="project" value="UniProtKB-KW"/>
</dbReference>